<dbReference type="SMART" id="SM00636">
    <property type="entry name" value="Glyco_18"/>
    <property type="match status" value="1"/>
</dbReference>
<reference evidence="5 6" key="1">
    <citation type="submission" date="2023-03" db="EMBL/GenBank/DDBJ databases">
        <title>Bacillus Genome Sequencing.</title>
        <authorList>
            <person name="Dunlap C."/>
        </authorList>
    </citation>
    <scope>NUCLEOTIDE SEQUENCE [LARGE SCALE GENOMIC DNA]</scope>
    <source>
        <strain evidence="5 6">B-4107</strain>
    </source>
</reference>
<name>A0ABU6NPU6_9BACI</name>
<evidence type="ECO:0000259" key="3">
    <source>
        <dbReference type="PROSITE" id="PS51782"/>
    </source>
</evidence>
<dbReference type="SUPFAM" id="SSF54106">
    <property type="entry name" value="LysM domain"/>
    <property type="match status" value="2"/>
</dbReference>
<dbReference type="InterPro" id="IPR018392">
    <property type="entry name" value="LysM"/>
</dbReference>
<dbReference type="RefSeq" id="WP_035397637.1">
    <property type="nucleotide sequence ID" value="NZ_CP042163.1"/>
</dbReference>
<dbReference type="InterPro" id="IPR029070">
    <property type="entry name" value="Chitinase_insertion_sf"/>
</dbReference>
<dbReference type="InterPro" id="IPR036779">
    <property type="entry name" value="LysM_dom_sf"/>
</dbReference>
<evidence type="ECO:0000259" key="4">
    <source>
        <dbReference type="PROSITE" id="PS51910"/>
    </source>
</evidence>
<proteinExistence type="predicted"/>
<accession>A0ABU6NPU6</accession>
<dbReference type="SUPFAM" id="SSF51445">
    <property type="entry name" value="(Trans)glycosidases"/>
    <property type="match status" value="1"/>
</dbReference>
<comment type="caution">
    <text evidence="5">The sequence shown here is derived from an EMBL/GenBank/DDBJ whole genome shotgun (WGS) entry which is preliminary data.</text>
</comment>
<dbReference type="EMBL" id="JAROAS010000061">
    <property type="protein sequence ID" value="MED4130218.1"/>
    <property type="molecule type" value="Genomic_DNA"/>
</dbReference>
<dbReference type="InterPro" id="IPR011583">
    <property type="entry name" value="Chitinase_II/V-like_cat"/>
</dbReference>
<organism evidence="5 6">
    <name type="scientific">Shouchella miscanthi</name>
    <dbReference type="NCBI Taxonomy" id="2598861"/>
    <lineage>
        <taxon>Bacteria</taxon>
        <taxon>Bacillati</taxon>
        <taxon>Bacillota</taxon>
        <taxon>Bacilli</taxon>
        <taxon>Bacillales</taxon>
        <taxon>Bacillaceae</taxon>
        <taxon>Shouchella</taxon>
    </lineage>
</organism>
<dbReference type="PROSITE" id="PS51782">
    <property type="entry name" value="LYSM"/>
    <property type="match status" value="2"/>
</dbReference>
<evidence type="ECO:0000256" key="2">
    <source>
        <dbReference type="ARBA" id="ARBA00023295"/>
    </source>
</evidence>
<evidence type="ECO:0000313" key="5">
    <source>
        <dbReference type="EMBL" id="MED4130218.1"/>
    </source>
</evidence>
<dbReference type="PANTHER" id="PTHR46066:SF2">
    <property type="entry name" value="CHITINASE DOMAIN-CONTAINING PROTEIN 1"/>
    <property type="match status" value="1"/>
</dbReference>
<dbReference type="Gene3D" id="3.10.50.10">
    <property type="match status" value="1"/>
</dbReference>
<dbReference type="Gene3D" id="3.10.350.10">
    <property type="entry name" value="LysM domain"/>
    <property type="match status" value="2"/>
</dbReference>
<dbReference type="InterPro" id="IPR041704">
    <property type="entry name" value="CFLE_GH18"/>
</dbReference>
<sequence length="430" mass="47797">MQIHVVQQGESLYGISQAYNTSAEEVINANELDAPNELVVGQTLVIPINGRYYFVQPGDTLTLLSNRYGLPVQEIAQLNQLNPNQNIYPGQRLYFPPLQKSNIETNAYIEPINNVLSESLITAAQSAVPSLTYLAPFSYQIERDGSLSDLNLGPLPDIASQAGASLMMVITNLEDGAFSGDLGQTVLENNSLQNALLDSIIAEANRVGRFSDVHFDFEFLPATMREPYNQFLRKAVERLHPQGLLVSTALAPKTSATQTGQWYEAHDYGAHGTIVDFVVLMTYEWGYSGGPPLAVSPIGPVTDVVNYALSEMPSEKIMLGQNLYGYDWTLPYEPGGEYARAVSPQQAITIARENNAVIQYDESAQAPYYFYVGENGATHEVWFEDARSINAKFNLIREKELRGISYWKLGLSFPQNWLLLNDQFTITKRS</sequence>
<feature type="domain" description="LysM" evidence="3">
    <location>
        <begin position="2"/>
        <end position="46"/>
    </location>
</feature>
<dbReference type="Proteomes" id="UP001341820">
    <property type="component" value="Unassembled WGS sequence"/>
</dbReference>
<dbReference type="PANTHER" id="PTHR46066">
    <property type="entry name" value="CHITINASE DOMAIN-CONTAINING PROTEIN 1 FAMILY MEMBER"/>
    <property type="match status" value="1"/>
</dbReference>
<dbReference type="Pfam" id="PF00704">
    <property type="entry name" value="Glyco_hydro_18"/>
    <property type="match status" value="1"/>
</dbReference>
<dbReference type="InterPro" id="IPR001223">
    <property type="entry name" value="Glyco_hydro18_cat"/>
</dbReference>
<gene>
    <name evidence="5" type="ORF">P5F74_19095</name>
</gene>
<dbReference type="SMART" id="SM00257">
    <property type="entry name" value="LysM"/>
    <property type="match status" value="2"/>
</dbReference>
<dbReference type="GO" id="GO:0016787">
    <property type="term" value="F:hydrolase activity"/>
    <property type="evidence" value="ECO:0007669"/>
    <property type="project" value="UniProtKB-KW"/>
</dbReference>
<protein>
    <submittedName>
        <fullName evidence="5">Glycoside hydrolase family 18 protein</fullName>
    </submittedName>
</protein>
<dbReference type="CDD" id="cd00118">
    <property type="entry name" value="LysM"/>
    <property type="match status" value="2"/>
</dbReference>
<dbReference type="InterPro" id="IPR017853">
    <property type="entry name" value="GH"/>
</dbReference>
<feature type="domain" description="LysM" evidence="3">
    <location>
        <begin position="51"/>
        <end position="95"/>
    </location>
</feature>
<dbReference type="CDD" id="cd02874">
    <property type="entry name" value="GH18_CFLE_spore_hydrolase"/>
    <property type="match status" value="1"/>
</dbReference>
<evidence type="ECO:0000313" key="6">
    <source>
        <dbReference type="Proteomes" id="UP001341820"/>
    </source>
</evidence>
<dbReference type="Gene3D" id="3.20.20.80">
    <property type="entry name" value="Glycosidases"/>
    <property type="match status" value="1"/>
</dbReference>
<dbReference type="Pfam" id="PF01476">
    <property type="entry name" value="LysM"/>
    <property type="match status" value="2"/>
</dbReference>
<evidence type="ECO:0000256" key="1">
    <source>
        <dbReference type="ARBA" id="ARBA00022801"/>
    </source>
</evidence>
<keyword evidence="6" id="KW-1185">Reference proteome</keyword>
<feature type="domain" description="GH18" evidence="4">
    <location>
        <begin position="103"/>
        <end position="430"/>
    </location>
</feature>
<keyword evidence="2" id="KW-0326">Glycosidase</keyword>
<keyword evidence="1 5" id="KW-0378">Hydrolase</keyword>
<dbReference type="PROSITE" id="PS51910">
    <property type="entry name" value="GH18_2"/>
    <property type="match status" value="1"/>
</dbReference>